<accession>A0A1D2JPE4</accession>
<evidence type="ECO:0000313" key="13">
    <source>
        <dbReference type="EMBL" id="ODH45045.1"/>
    </source>
</evidence>
<dbReference type="PANTHER" id="PTHR23501:SF199">
    <property type="entry name" value="MFS EFFLUX TRANSPORTER INPD-RELATED"/>
    <property type="match status" value="1"/>
</dbReference>
<evidence type="ECO:0000256" key="10">
    <source>
        <dbReference type="SAM" id="MobiDB-lite"/>
    </source>
</evidence>
<evidence type="ECO:0000259" key="12">
    <source>
        <dbReference type="PROSITE" id="PS50850"/>
    </source>
</evidence>
<dbReference type="Gene3D" id="1.20.1250.20">
    <property type="entry name" value="MFS general substrate transporter like domains"/>
    <property type="match status" value="1"/>
</dbReference>
<keyword evidence="4" id="KW-1003">Cell membrane</keyword>
<feature type="region of interest" description="Disordered" evidence="10">
    <location>
        <begin position="1"/>
        <end position="80"/>
    </location>
</feature>
<feature type="transmembrane region" description="Helical" evidence="11">
    <location>
        <begin position="364"/>
        <end position="385"/>
    </location>
</feature>
<feature type="domain" description="Major facilitator superfamily (MFS) profile" evidence="12">
    <location>
        <begin position="97"/>
        <end position="597"/>
    </location>
</feature>
<feature type="transmembrane region" description="Helical" evidence="11">
    <location>
        <begin position="94"/>
        <end position="120"/>
    </location>
</feature>
<evidence type="ECO:0000313" key="14">
    <source>
        <dbReference type="Proteomes" id="UP000242814"/>
    </source>
</evidence>
<feature type="transmembrane region" description="Helical" evidence="11">
    <location>
        <begin position="218"/>
        <end position="238"/>
    </location>
</feature>
<dbReference type="Proteomes" id="UP000242814">
    <property type="component" value="Unassembled WGS sequence"/>
</dbReference>
<keyword evidence="8" id="KW-0325">Glycoprotein</keyword>
<dbReference type="FunFam" id="1.20.1250.20:FF:000196">
    <property type="entry name" value="MFS toxin efflux pump (AflT)"/>
    <property type="match status" value="1"/>
</dbReference>
<evidence type="ECO:0000256" key="4">
    <source>
        <dbReference type="ARBA" id="ARBA00022475"/>
    </source>
</evidence>
<feature type="compositionally biased region" description="Polar residues" evidence="10">
    <location>
        <begin position="16"/>
        <end position="29"/>
    </location>
</feature>
<dbReference type="PRINTS" id="PR01036">
    <property type="entry name" value="TCRTETB"/>
</dbReference>
<feature type="transmembrane region" description="Helical" evidence="11">
    <location>
        <begin position="397"/>
        <end position="421"/>
    </location>
</feature>
<dbReference type="VEuPathDB" id="FungiDB:PABG_01341"/>
<evidence type="ECO:0000256" key="1">
    <source>
        <dbReference type="ARBA" id="ARBA00004651"/>
    </source>
</evidence>
<keyword evidence="3" id="KW-0813">Transport</keyword>
<feature type="compositionally biased region" description="Polar residues" evidence="10">
    <location>
        <begin position="48"/>
        <end position="57"/>
    </location>
</feature>
<evidence type="ECO:0000256" key="6">
    <source>
        <dbReference type="ARBA" id="ARBA00022989"/>
    </source>
</evidence>
<feature type="transmembrane region" description="Helical" evidence="11">
    <location>
        <begin position="427"/>
        <end position="447"/>
    </location>
</feature>
<name>A0A1D2JPE4_PARBR</name>
<keyword evidence="7 11" id="KW-0472">Membrane</keyword>
<dbReference type="FunFam" id="1.20.1720.10:FF:000012">
    <property type="entry name" value="MFS toxin efflux pump (AflT)"/>
    <property type="match status" value="1"/>
</dbReference>
<feature type="transmembrane region" description="Helical" evidence="11">
    <location>
        <begin position="485"/>
        <end position="507"/>
    </location>
</feature>
<dbReference type="SUPFAM" id="SSF103473">
    <property type="entry name" value="MFS general substrate transporter"/>
    <property type="match status" value="1"/>
</dbReference>
<feature type="transmembrane region" description="Helical" evidence="11">
    <location>
        <begin position="132"/>
        <end position="150"/>
    </location>
</feature>
<feature type="transmembrane region" description="Helical" evidence="11">
    <location>
        <begin position="162"/>
        <end position="180"/>
    </location>
</feature>
<dbReference type="AlphaFoldDB" id="A0A1D2JPE4"/>
<dbReference type="CDD" id="cd17502">
    <property type="entry name" value="MFS_Azr1_MDR_like"/>
    <property type="match status" value="1"/>
</dbReference>
<dbReference type="InterPro" id="IPR036259">
    <property type="entry name" value="MFS_trans_sf"/>
</dbReference>
<keyword evidence="6 11" id="KW-1133">Transmembrane helix</keyword>
<dbReference type="GO" id="GO:0005886">
    <property type="term" value="C:plasma membrane"/>
    <property type="evidence" value="ECO:0007669"/>
    <property type="project" value="UniProtKB-SubCell"/>
</dbReference>
<feature type="transmembrane region" description="Helical" evidence="11">
    <location>
        <begin position="292"/>
        <end position="311"/>
    </location>
</feature>
<feature type="transmembrane region" description="Helical" evidence="11">
    <location>
        <begin position="459"/>
        <end position="479"/>
    </location>
</feature>
<evidence type="ECO:0000256" key="3">
    <source>
        <dbReference type="ARBA" id="ARBA00022448"/>
    </source>
</evidence>
<dbReference type="EMBL" id="LZYO01000008">
    <property type="protein sequence ID" value="ODH45045.1"/>
    <property type="molecule type" value="Genomic_DNA"/>
</dbReference>
<feature type="transmembrane region" description="Helical" evidence="11">
    <location>
        <begin position="250"/>
        <end position="272"/>
    </location>
</feature>
<dbReference type="PROSITE" id="PS50850">
    <property type="entry name" value="MFS"/>
    <property type="match status" value="1"/>
</dbReference>
<organism evidence="13 14">
    <name type="scientific">Paracoccidioides brasiliensis</name>
    <dbReference type="NCBI Taxonomy" id="121759"/>
    <lineage>
        <taxon>Eukaryota</taxon>
        <taxon>Fungi</taxon>
        <taxon>Dikarya</taxon>
        <taxon>Ascomycota</taxon>
        <taxon>Pezizomycotina</taxon>
        <taxon>Eurotiomycetes</taxon>
        <taxon>Eurotiomycetidae</taxon>
        <taxon>Onygenales</taxon>
        <taxon>Ajellomycetaceae</taxon>
        <taxon>Paracoccidioides</taxon>
    </lineage>
</organism>
<feature type="compositionally biased region" description="Basic and acidic residues" evidence="10">
    <location>
        <begin position="35"/>
        <end position="45"/>
    </location>
</feature>
<comment type="caution">
    <text evidence="13">The sequence shown here is derived from an EMBL/GenBank/DDBJ whole genome shotgun (WGS) entry which is preliminary data.</text>
</comment>
<dbReference type="GO" id="GO:0022857">
    <property type="term" value="F:transmembrane transporter activity"/>
    <property type="evidence" value="ECO:0007669"/>
    <property type="project" value="InterPro"/>
</dbReference>
<protein>
    <recommendedName>
        <fullName evidence="9">MFS-type efflux pump MFS1</fullName>
    </recommendedName>
</protein>
<sequence>MEPVNSLSSRDPKPTTDANHASASTSISALSKLRSTIEPENREGPLQDPTSTSQTSPDRPEKTALETLDPQAEKTDKPEVTGNDGIVYLRGYPLFIIVVGLCLSSLLVALDNTIIATAIPKITDHFRALDDVGWYGSAYLLTTCAFQLIFGKLYTFYPVKLVFLAAIIIFEIGSTICGAAPNSEALIVGRAIAGLGSAGIFSGAMVIITYSIRLEQRPLYNGLLGSTYGIASVAGPLMGGAFTDRVSWRWCFYINLPIGAITVLAVAIFLAPPKQTLKKPESWKEQIMQLDPWGTTAFMPGVVCLLLTLKWGGTKYPWNSGRIIALLVLFGILMAIFVVIQIWAGDNATVPPRILRQRTMPFATFFAFTVGSSFFILVYYVPIWFQAIKGVSATKSGVMTIPIVLSMVVFSIICGTFISTIGYYAPFFYLSAIIASVGAGLLTTFTPTTGHQKWIGYQVIYGAGIGLAFQLPILVPQVVLSLEDVAIGIVVVLFCQLLGGAIFVSIAQNIFTNKLFNGISRAAPTVSPSTVLQEGATSLQKVIPQEYLEAVRVVYNNALTDTWAASVAMSAIGLLGAFGIEWKSIKAKKLDSVAAAS</sequence>
<evidence type="ECO:0000256" key="9">
    <source>
        <dbReference type="ARBA" id="ARBA00069843"/>
    </source>
</evidence>
<proteinExistence type="inferred from homology"/>
<evidence type="ECO:0000256" key="8">
    <source>
        <dbReference type="ARBA" id="ARBA00023180"/>
    </source>
</evidence>
<evidence type="ECO:0000256" key="2">
    <source>
        <dbReference type="ARBA" id="ARBA00007520"/>
    </source>
</evidence>
<comment type="similarity">
    <text evidence="2">Belongs to the major facilitator superfamily. TCR/Tet family.</text>
</comment>
<dbReference type="PANTHER" id="PTHR23501">
    <property type="entry name" value="MAJOR FACILITATOR SUPERFAMILY"/>
    <property type="match status" value="1"/>
</dbReference>
<feature type="transmembrane region" description="Helical" evidence="11">
    <location>
        <begin position="323"/>
        <end position="344"/>
    </location>
</feature>
<feature type="transmembrane region" description="Helical" evidence="11">
    <location>
        <begin position="192"/>
        <end position="212"/>
    </location>
</feature>
<dbReference type="Gene3D" id="1.20.1720.10">
    <property type="entry name" value="Multidrug resistance protein D"/>
    <property type="match status" value="1"/>
</dbReference>
<reference evidence="13 14" key="1">
    <citation type="submission" date="2016-06" db="EMBL/GenBank/DDBJ databases">
        <authorList>
            <person name="Kjaerup R.B."/>
            <person name="Dalgaard T.S."/>
            <person name="Juul-Madsen H.R."/>
        </authorList>
    </citation>
    <scope>NUCLEOTIDE SEQUENCE [LARGE SCALE GENOMIC DNA]</scope>
    <source>
        <strain evidence="13 14">Pb300</strain>
    </source>
</reference>
<dbReference type="InterPro" id="IPR020846">
    <property type="entry name" value="MFS_dom"/>
</dbReference>
<dbReference type="InterPro" id="IPR011701">
    <property type="entry name" value="MFS"/>
</dbReference>
<dbReference type="FunFam" id="1.20.1250.20:FF:000489">
    <property type="entry name" value="MFS general substrate transporter"/>
    <property type="match status" value="1"/>
</dbReference>
<keyword evidence="5 11" id="KW-0812">Transmembrane</keyword>
<evidence type="ECO:0000256" key="11">
    <source>
        <dbReference type="SAM" id="Phobius"/>
    </source>
</evidence>
<dbReference type="Pfam" id="PF07690">
    <property type="entry name" value="MFS_1"/>
    <property type="match status" value="1"/>
</dbReference>
<evidence type="ECO:0000256" key="7">
    <source>
        <dbReference type="ARBA" id="ARBA00023136"/>
    </source>
</evidence>
<gene>
    <name evidence="13" type="ORF">ACO22_00437</name>
</gene>
<dbReference type="VEuPathDB" id="FungiDB:PADG_03928"/>
<evidence type="ECO:0000256" key="5">
    <source>
        <dbReference type="ARBA" id="ARBA00022692"/>
    </source>
</evidence>
<comment type="subcellular location">
    <subcellularLocation>
        <location evidence="1">Cell membrane</location>
        <topology evidence="1">Multi-pass membrane protein</topology>
    </subcellularLocation>
</comment>